<dbReference type="PANTHER" id="PTHR11527">
    <property type="entry name" value="HEAT-SHOCK PROTEIN 20 FAMILY MEMBER"/>
    <property type="match status" value="1"/>
</dbReference>
<dbReference type="Pfam" id="PF00011">
    <property type="entry name" value="HSP20"/>
    <property type="match status" value="1"/>
</dbReference>
<feature type="domain" description="SHSP" evidence="3">
    <location>
        <begin position="32"/>
        <end position="143"/>
    </location>
</feature>
<organism evidence="4 5">
    <name type="scientific">Thiohalomonas denitrificans</name>
    <dbReference type="NCBI Taxonomy" id="415747"/>
    <lineage>
        <taxon>Bacteria</taxon>
        <taxon>Pseudomonadati</taxon>
        <taxon>Pseudomonadota</taxon>
        <taxon>Gammaproteobacteria</taxon>
        <taxon>Thiohalomonadales</taxon>
        <taxon>Thiohalomonadaceae</taxon>
        <taxon>Thiohalomonas</taxon>
    </lineage>
</organism>
<sequence length="143" mass="16407">MALTQYDPWNMLDQIRREMDRMYEGREGESPMSTSDWAPAVDIREEPDSFTISADVPGVDPKEIEIHAESGMLTIKGERESSKKESREGYKRMERAYGNFFRRFTLPDTASTDKISAKCENGVLIVHIPKHEKVQPRKITVEG</sequence>
<dbReference type="InterPro" id="IPR002068">
    <property type="entry name" value="A-crystallin/Hsp20_dom"/>
</dbReference>
<comment type="similarity">
    <text evidence="1 2">Belongs to the small heat shock protein (HSP20) family.</text>
</comment>
<keyword evidence="4" id="KW-0346">Stress response</keyword>
<dbReference type="STRING" id="415747.SAMN03097708_00723"/>
<evidence type="ECO:0000313" key="5">
    <source>
        <dbReference type="Proteomes" id="UP000199648"/>
    </source>
</evidence>
<dbReference type="SUPFAM" id="SSF49764">
    <property type="entry name" value="HSP20-like chaperones"/>
    <property type="match status" value="1"/>
</dbReference>
<dbReference type="InterPro" id="IPR031107">
    <property type="entry name" value="Small_HSP"/>
</dbReference>
<evidence type="ECO:0000256" key="1">
    <source>
        <dbReference type="PROSITE-ProRule" id="PRU00285"/>
    </source>
</evidence>
<dbReference type="Proteomes" id="UP000199648">
    <property type="component" value="Unassembled WGS sequence"/>
</dbReference>
<keyword evidence="5" id="KW-1185">Reference proteome</keyword>
<dbReference type="InterPro" id="IPR008978">
    <property type="entry name" value="HSP20-like_chaperone"/>
</dbReference>
<dbReference type="PROSITE" id="PS01031">
    <property type="entry name" value="SHSP"/>
    <property type="match status" value="1"/>
</dbReference>
<reference evidence="4 5" key="1">
    <citation type="submission" date="2016-10" db="EMBL/GenBank/DDBJ databases">
        <authorList>
            <person name="de Groot N.N."/>
        </authorList>
    </citation>
    <scope>NUCLEOTIDE SEQUENCE [LARGE SCALE GENOMIC DNA]</scope>
    <source>
        <strain evidence="4 5">HLD2</strain>
    </source>
</reference>
<dbReference type="OrthoDB" id="9792695at2"/>
<dbReference type="AlphaFoldDB" id="A0A1G5PTA9"/>
<evidence type="ECO:0000259" key="3">
    <source>
        <dbReference type="PROSITE" id="PS01031"/>
    </source>
</evidence>
<evidence type="ECO:0000256" key="2">
    <source>
        <dbReference type="RuleBase" id="RU003616"/>
    </source>
</evidence>
<proteinExistence type="inferred from homology"/>
<dbReference type="Gene3D" id="2.60.40.790">
    <property type="match status" value="1"/>
</dbReference>
<gene>
    <name evidence="4" type="ORF">SAMN03097708_00723</name>
</gene>
<dbReference type="EMBL" id="FMWD01000002">
    <property type="protein sequence ID" value="SCZ52309.1"/>
    <property type="molecule type" value="Genomic_DNA"/>
</dbReference>
<dbReference type="CDD" id="cd06464">
    <property type="entry name" value="ACD_sHsps-like"/>
    <property type="match status" value="1"/>
</dbReference>
<dbReference type="RefSeq" id="WP_092992703.1">
    <property type="nucleotide sequence ID" value="NZ_FMWD01000002.1"/>
</dbReference>
<evidence type="ECO:0000313" key="4">
    <source>
        <dbReference type="EMBL" id="SCZ52309.1"/>
    </source>
</evidence>
<name>A0A1G5PTA9_9GAMM</name>
<protein>
    <submittedName>
        <fullName evidence="4">Heat shock protein Hsp20</fullName>
    </submittedName>
</protein>
<accession>A0A1G5PTA9</accession>